<evidence type="ECO:0000313" key="2">
    <source>
        <dbReference type="Proteomes" id="UP000027170"/>
    </source>
</evidence>
<keyword evidence="2" id="KW-1185">Reference proteome</keyword>
<dbReference type="Proteomes" id="UP000027170">
    <property type="component" value="Unassembled WGS sequence"/>
</dbReference>
<dbReference type="EMBL" id="JFZV01000002">
    <property type="protein sequence ID" value="KDN15564.1"/>
    <property type="molecule type" value="Genomic_DNA"/>
</dbReference>
<protein>
    <submittedName>
        <fullName evidence="1">Uncharacterized protein</fullName>
    </submittedName>
</protein>
<dbReference type="InterPro" id="IPR054205">
    <property type="entry name" value="DUF6911"/>
</dbReference>
<comment type="caution">
    <text evidence="1">The sequence shown here is derived from an EMBL/GenBank/DDBJ whole genome shotgun (WGS) entry which is preliminary data.</text>
</comment>
<proteinExistence type="predicted"/>
<gene>
    <name evidence="1" type="ORF">SALWKB29_0668</name>
</gene>
<reference evidence="1 2" key="1">
    <citation type="submission" date="2014-03" db="EMBL/GenBank/DDBJ databases">
        <title>The genomes of two eusocial bee gut symbionts.</title>
        <authorList>
            <person name="Kwong W.K."/>
            <person name="Engel P."/>
            <person name="Koch H."/>
            <person name="Moran N.A."/>
        </authorList>
    </citation>
    <scope>NUCLEOTIDE SEQUENCE [LARGE SCALE GENOMIC DNA]</scope>
    <source>
        <strain evidence="2">wkB29</strain>
    </source>
</reference>
<organism evidence="1 2">
    <name type="scientific">Snodgrassella communis</name>
    <dbReference type="NCBI Taxonomy" id="2946699"/>
    <lineage>
        <taxon>Bacteria</taxon>
        <taxon>Pseudomonadati</taxon>
        <taxon>Pseudomonadota</taxon>
        <taxon>Betaproteobacteria</taxon>
        <taxon>Neisseriales</taxon>
        <taxon>Neisseriaceae</taxon>
        <taxon>Snodgrassella</taxon>
    </lineage>
</organism>
<dbReference type="AlphaFoldDB" id="A0A836Z5X8"/>
<accession>A0A836Z5X8</accession>
<dbReference type="Pfam" id="PF21852">
    <property type="entry name" value="DUF6911"/>
    <property type="match status" value="1"/>
</dbReference>
<sequence>MIYMQGECFASSSTVRNFELVVYAFTEFLTTGNLSDELLS</sequence>
<name>A0A836Z5X8_9NEIS</name>
<evidence type="ECO:0000313" key="1">
    <source>
        <dbReference type="EMBL" id="KDN15564.1"/>
    </source>
</evidence>